<accession>A0ABS1MI76</accession>
<name>A0ABS1MI76_9NOCA</name>
<gene>
    <name evidence="2" type="ORF">JK358_38265</name>
</gene>
<dbReference type="RefSeq" id="WP_201958649.1">
    <property type="nucleotide sequence ID" value="NZ_JAERRJ010000028.1"/>
</dbReference>
<reference evidence="2 3" key="1">
    <citation type="submission" date="2021-01" db="EMBL/GenBank/DDBJ databases">
        <title>WGS of actinomycetes isolated from Thailand.</title>
        <authorList>
            <person name="Thawai C."/>
        </authorList>
    </citation>
    <scope>NUCLEOTIDE SEQUENCE [LARGE SCALE GENOMIC DNA]</scope>
    <source>
        <strain evidence="2 3">LPG 2</strain>
    </source>
</reference>
<evidence type="ECO:0000313" key="3">
    <source>
        <dbReference type="Proteomes" id="UP000602198"/>
    </source>
</evidence>
<proteinExistence type="predicted"/>
<comment type="caution">
    <text evidence="2">The sequence shown here is derived from an EMBL/GenBank/DDBJ whole genome shotgun (WGS) entry which is preliminary data.</text>
</comment>
<protein>
    <submittedName>
        <fullName evidence="2">Uncharacterized protein</fullName>
    </submittedName>
</protein>
<sequence length="88" mass="9987">MRAEPRAHQTQRRRAPRRRTHAAPAEPGLLLEFLDIDGDRVVTTREPTGRIRLTLRGIADWFTEADFADPDAERIAAVLTAYAEQPHT</sequence>
<organism evidence="2 3">
    <name type="scientific">Nocardia acididurans</name>
    <dbReference type="NCBI Taxonomy" id="2802282"/>
    <lineage>
        <taxon>Bacteria</taxon>
        <taxon>Bacillati</taxon>
        <taxon>Actinomycetota</taxon>
        <taxon>Actinomycetes</taxon>
        <taxon>Mycobacteriales</taxon>
        <taxon>Nocardiaceae</taxon>
        <taxon>Nocardia</taxon>
    </lineage>
</organism>
<dbReference type="Proteomes" id="UP000602198">
    <property type="component" value="Unassembled WGS sequence"/>
</dbReference>
<keyword evidence="3" id="KW-1185">Reference proteome</keyword>
<dbReference type="EMBL" id="JAERRJ010000028">
    <property type="protein sequence ID" value="MBL1080257.1"/>
    <property type="molecule type" value="Genomic_DNA"/>
</dbReference>
<feature type="compositionally biased region" description="Basic residues" evidence="1">
    <location>
        <begin position="9"/>
        <end position="21"/>
    </location>
</feature>
<evidence type="ECO:0000313" key="2">
    <source>
        <dbReference type="EMBL" id="MBL1080257.1"/>
    </source>
</evidence>
<feature type="region of interest" description="Disordered" evidence="1">
    <location>
        <begin position="1"/>
        <end position="24"/>
    </location>
</feature>
<evidence type="ECO:0000256" key="1">
    <source>
        <dbReference type="SAM" id="MobiDB-lite"/>
    </source>
</evidence>